<keyword evidence="2" id="KW-0472">Membrane</keyword>
<feature type="transmembrane region" description="Helical" evidence="2">
    <location>
        <begin position="30"/>
        <end position="48"/>
    </location>
</feature>
<evidence type="ECO:0000313" key="5">
    <source>
        <dbReference type="Proteomes" id="UP000005426"/>
    </source>
</evidence>
<keyword evidence="2" id="KW-0812">Transmembrane</keyword>
<protein>
    <recommendedName>
        <fullName evidence="3">BTB domain-containing protein</fullName>
    </recommendedName>
</protein>
<sequence>MAYPAELYDSDLNIAHPVFSLLPGLFFRRHLALLFTVILLQLAISVIIKNGLFRSSNIDTRIALLARERPMAKTNPTSLDGRSQKLSKPAWKPKEQPGPSLRPASPPKHNPWRQRQASIVSDQEKPAKPLELKAEEFPVLNTPEKEDKEEEEEKENKGDQQEKQEKQEQTADTTCSEQPNPPEPCDASSKASSTTNETQSEDARSPLSRLSTPTRLILEEAADQAAQILWRHPIGSNVYVYAERSIFQLHRDILTRHSGWFREKLPPPNEDGSPVEMHLPHAVGAVQPCLYFIYTKNIDICERDPVQPLNFLHVPRCVLAYCAAVNFQIPSMAVRILAILEATARHLTSYLSVHYIYNDMDFKTSKSVMVYFVNSVDILYSEPLFELMKPIRHALAGILDALLPYMLRQPSFPEIMNLPSWKRWSAAIAADQIEYRTAFGRFRSPEESILPSEAELEALFDRVLGQYHRDQEDRESMGSSCDGDFNKGESGDVEDDAPSLRNQSPKKKKNKAKIPEFIQEEPALECQSPSIAGSTDSETSTWNSLGTDDFKARRRGNSASSSLATHDFAYAKSNSSAGERSYRRNKERRPRS</sequence>
<dbReference type="Proteomes" id="UP000005426">
    <property type="component" value="Unassembled WGS sequence"/>
</dbReference>
<dbReference type="GeneID" id="25783564"/>
<feature type="compositionally biased region" description="Polar residues" evidence="1">
    <location>
        <begin position="189"/>
        <end position="198"/>
    </location>
</feature>
<dbReference type="SUPFAM" id="SSF54695">
    <property type="entry name" value="POZ domain"/>
    <property type="match status" value="1"/>
</dbReference>
<feature type="compositionally biased region" description="Polar residues" evidence="1">
    <location>
        <begin position="527"/>
        <end position="546"/>
    </location>
</feature>
<feature type="compositionally biased region" description="Basic and acidic residues" evidence="1">
    <location>
        <begin position="154"/>
        <end position="169"/>
    </location>
</feature>
<accession>G9P613</accession>
<dbReference type="KEGG" id="tatv:25783564"/>
<dbReference type="STRING" id="452589.G9P613"/>
<keyword evidence="2" id="KW-1133">Transmembrane helix</keyword>
<feature type="region of interest" description="Disordered" evidence="1">
    <location>
        <begin position="471"/>
        <end position="592"/>
    </location>
</feature>
<dbReference type="InterPro" id="IPR011333">
    <property type="entry name" value="SKP1/BTB/POZ_sf"/>
</dbReference>
<gene>
    <name evidence="4" type="ORF">TRIATDRAFT_320893</name>
</gene>
<reference evidence="4 5" key="1">
    <citation type="journal article" date="2011" name="Genome Biol.">
        <title>Comparative genome sequence analysis underscores mycoparasitism as the ancestral life style of Trichoderma.</title>
        <authorList>
            <person name="Kubicek C.P."/>
            <person name="Herrera-Estrella A."/>
            <person name="Seidl-Seiboth V."/>
            <person name="Martinez D.A."/>
            <person name="Druzhinina I.S."/>
            <person name="Thon M."/>
            <person name="Zeilinger S."/>
            <person name="Casas-Flores S."/>
            <person name="Horwitz B.A."/>
            <person name="Mukherjee P.K."/>
            <person name="Mukherjee M."/>
            <person name="Kredics L."/>
            <person name="Alcaraz L.D."/>
            <person name="Aerts A."/>
            <person name="Antal Z."/>
            <person name="Atanasova L."/>
            <person name="Cervantes-Badillo M.G."/>
            <person name="Challacombe J."/>
            <person name="Chertkov O."/>
            <person name="McCluskey K."/>
            <person name="Coulpier F."/>
            <person name="Deshpande N."/>
            <person name="von Doehren H."/>
            <person name="Ebbole D.J."/>
            <person name="Esquivel-Naranjo E.U."/>
            <person name="Fekete E."/>
            <person name="Flipphi M."/>
            <person name="Glaser F."/>
            <person name="Gomez-Rodriguez E.Y."/>
            <person name="Gruber S."/>
            <person name="Han C."/>
            <person name="Henrissat B."/>
            <person name="Hermosa R."/>
            <person name="Hernandez-Onate M."/>
            <person name="Karaffa L."/>
            <person name="Kosti I."/>
            <person name="Le Crom S."/>
            <person name="Lindquist E."/>
            <person name="Lucas S."/>
            <person name="Luebeck M."/>
            <person name="Luebeck P.S."/>
            <person name="Margeot A."/>
            <person name="Metz B."/>
            <person name="Misra M."/>
            <person name="Nevalainen H."/>
            <person name="Omann M."/>
            <person name="Packer N."/>
            <person name="Perrone G."/>
            <person name="Uresti-Rivera E.E."/>
            <person name="Salamov A."/>
            <person name="Schmoll M."/>
            <person name="Seiboth B."/>
            <person name="Shapiro H."/>
            <person name="Sukno S."/>
            <person name="Tamayo-Ramos J.A."/>
            <person name="Tisch D."/>
            <person name="Wiest A."/>
            <person name="Wilkinson H.H."/>
            <person name="Zhang M."/>
            <person name="Coutinho P.M."/>
            <person name="Kenerley C.M."/>
            <person name="Monte E."/>
            <person name="Baker S.E."/>
            <person name="Grigoriev I.V."/>
        </authorList>
    </citation>
    <scope>NUCLEOTIDE SEQUENCE [LARGE SCALE GENOMIC DNA]</scope>
    <source>
        <strain evidence="5">ATCC 20476 / IMI 206040</strain>
    </source>
</reference>
<dbReference type="OMA" id="EPLFELM"/>
<evidence type="ECO:0000259" key="3">
    <source>
        <dbReference type="PROSITE" id="PS50097"/>
    </source>
</evidence>
<dbReference type="eggNOG" id="ENOG502RA8F">
    <property type="taxonomic scope" value="Eukaryota"/>
</dbReference>
<dbReference type="InterPro" id="IPR000210">
    <property type="entry name" value="BTB/POZ_dom"/>
</dbReference>
<dbReference type="Gene3D" id="3.30.710.10">
    <property type="entry name" value="Potassium Channel Kv1.1, Chain A"/>
    <property type="match status" value="1"/>
</dbReference>
<evidence type="ECO:0000256" key="2">
    <source>
        <dbReference type="SAM" id="Phobius"/>
    </source>
</evidence>
<proteinExistence type="predicted"/>
<dbReference type="AlphaFoldDB" id="G9P613"/>
<comment type="caution">
    <text evidence="4">The sequence shown here is derived from an EMBL/GenBank/DDBJ whole genome shotgun (WGS) entry which is preliminary data.</text>
</comment>
<dbReference type="CDD" id="cd18186">
    <property type="entry name" value="BTB_POZ_ZBTB_KLHL-like"/>
    <property type="match status" value="1"/>
</dbReference>
<feature type="region of interest" description="Disordered" evidence="1">
    <location>
        <begin position="73"/>
        <end position="211"/>
    </location>
</feature>
<feature type="compositionally biased region" description="Basic and acidic residues" evidence="1">
    <location>
        <begin position="122"/>
        <end position="136"/>
    </location>
</feature>
<feature type="compositionally biased region" description="Basic residues" evidence="1">
    <location>
        <begin position="583"/>
        <end position="592"/>
    </location>
</feature>
<organism evidence="4 5">
    <name type="scientific">Hypocrea atroviridis (strain ATCC 20476 / IMI 206040)</name>
    <name type="common">Trichoderma atroviride</name>
    <dbReference type="NCBI Taxonomy" id="452589"/>
    <lineage>
        <taxon>Eukaryota</taxon>
        <taxon>Fungi</taxon>
        <taxon>Dikarya</taxon>
        <taxon>Ascomycota</taxon>
        <taxon>Pezizomycotina</taxon>
        <taxon>Sordariomycetes</taxon>
        <taxon>Hypocreomycetidae</taxon>
        <taxon>Hypocreales</taxon>
        <taxon>Hypocreaceae</taxon>
        <taxon>Trichoderma</taxon>
    </lineage>
</organism>
<dbReference type="HOGENOM" id="CLU_468552_0_0_1"/>
<dbReference type="OrthoDB" id="4845755at2759"/>
<evidence type="ECO:0000313" key="4">
    <source>
        <dbReference type="EMBL" id="EHK40567.1"/>
    </source>
</evidence>
<name>G9P613_HYPAI</name>
<dbReference type="PROSITE" id="PS50097">
    <property type="entry name" value="BTB"/>
    <property type="match status" value="1"/>
</dbReference>
<evidence type="ECO:0000256" key="1">
    <source>
        <dbReference type="SAM" id="MobiDB-lite"/>
    </source>
</evidence>
<keyword evidence="5" id="KW-1185">Reference proteome</keyword>
<feature type="domain" description="BTB" evidence="3">
    <location>
        <begin position="236"/>
        <end position="302"/>
    </location>
</feature>
<dbReference type="EMBL" id="ABDG02000027">
    <property type="protein sequence ID" value="EHK40567.1"/>
    <property type="molecule type" value="Genomic_DNA"/>
</dbReference>
<feature type="compositionally biased region" description="Polar residues" evidence="1">
    <location>
        <begin position="74"/>
        <end position="86"/>
    </location>
</feature>